<feature type="region of interest" description="Disordered" evidence="1">
    <location>
        <begin position="76"/>
        <end position="96"/>
    </location>
</feature>
<dbReference type="OrthoDB" id="9808061at2"/>
<evidence type="ECO:0008006" key="4">
    <source>
        <dbReference type="Google" id="ProtNLM"/>
    </source>
</evidence>
<protein>
    <recommendedName>
        <fullName evidence="4">Transposase</fullName>
    </recommendedName>
</protein>
<dbReference type="Proteomes" id="UP000186112">
    <property type="component" value="Unassembled WGS sequence"/>
</dbReference>
<feature type="compositionally biased region" description="Polar residues" evidence="1">
    <location>
        <begin position="81"/>
        <end position="96"/>
    </location>
</feature>
<dbReference type="AlphaFoldDB" id="A0A1U7M7X0"/>
<evidence type="ECO:0000313" key="3">
    <source>
        <dbReference type="Proteomes" id="UP000186112"/>
    </source>
</evidence>
<accession>A0A1U7M7X0</accession>
<organism evidence="2 3">
    <name type="scientific">Tissierella creatinophila DSM 6911</name>
    <dbReference type="NCBI Taxonomy" id="1123403"/>
    <lineage>
        <taxon>Bacteria</taxon>
        <taxon>Bacillati</taxon>
        <taxon>Bacillota</taxon>
        <taxon>Tissierellia</taxon>
        <taxon>Tissierellales</taxon>
        <taxon>Tissierellaceae</taxon>
        <taxon>Tissierella</taxon>
    </lineage>
</organism>
<dbReference type="RefSeq" id="WP_143583029.1">
    <property type="nucleotide sequence ID" value="NZ_LTDM01000008.1"/>
</dbReference>
<evidence type="ECO:0000256" key="1">
    <source>
        <dbReference type="SAM" id="MobiDB-lite"/>
    </source>
</evidence>
<gene>
    <name evidence="2" type="ORF">TICRE_05800</name>
</gene>
<sequence>MINITTMKATNHEILKVEWMKIIESHAISGQSIRKWCEENDISRTKFYYWQRVIRQDTLIKVGTLAVTGQPQFVEIKPNESKTPSQESKSNNQGTCAILSSNGNEIEILNGVDPNTLGTVLI</sequence>
<evidence type="ECO:0000313" key="2">
    <source>
        <dbReference type="EMBL" id="OLS03350.1"/>
    </source>
</evidence>
<dbReference type="NCBIfam" id="NF047593">
    <property type="entry name" value="IS66_ISAeme5_TnpA"/>
    <property type="match status" value="1"/>
</dbReference>
<dbReference type="EMBL" id="LTDM01000008">
    <property type="protein sequence ID" value="OLS03350.1"/>
    <property type="molecule type" value="Genomic_DNA"/>
</dbReference>
<proteinExistence type="predicted"/>
<comment type="caution">
    <text evidence="2">The sequence shown here is derived from an EMBL/GenBank/DDBJ whole genome shotgun (WGS) entry which is preliminary data.</text>
</comment>
<keyword evidence="3" id="KW-1185">Reference proteome</keyword>
<reference evidence="2 3" key="1">
    <citation type="submission" date="2016-02" db="EMBL/GenBank/DDBJ databases">
        <title>Genome sequence of Tissierella creatinophila DSM 6911.</title>
        <authorList>
            <person name="Poehlein A."/>
            <person name="Daniel R."/>
        </authorList>
    </citation>
    <scope>NUCLEOTIDE SEQUENCE [LARGE SCALE GENOMIC DNA]</scope>
    <source>
        <strain evidence="2 3">DSM 6911</strain>
    </source>
</reference>
<name>A0A1U7M7X0_TISCR</name>